<organism evidence="3 4">
    <name type="scientific">Gracilimonas sediminicola</name>
    <dbReference type="NCBI Taxonomy" id="2952158"/>
    <lineage>
        <taxon>Bacteria</taxon>
        <taxon>Pseudomonadati</taxon>
        <taxon>Balneolota</taxon>
        <taxon>Balneolia</taxon>
        <taxon>Balneolales</taxon>
        <taxon>Balneolaceae</taxon>
        <taxon>Gracilimonas</taxon>
    </lineage>
</organism>
<evidence type="ECO:0000256" key="1">
    <source>
        <dbReference type="SAM" id="Phobius"/>
    </source>
</evidence>
<dbReference type="InterPro" id="IPR036465">
    <property type="entry name" value="vWFA_dom_sf"/>
</dbReference>
<gene>
    <name evidence="3" type="ORF">NM125_11570</name>
</gene>
<reference evidence="3" key="1">
    <citation type="submission" date="2022-06" db="EMBL/GenBank/DDBJ databases">
        <title>Gracilimonas sp. CAU 1638 isolated from sea sediment.</title>
        <authorList>
            <person name="Kim W."/>
        </authorList>
    </citation>
    <scope>NUCLEOTIDE SEQUENCE</scope>
    <source>
        <strain evidence="3">CAU 1638</strain>
    </source>
</reference>
<evidence type="ECO:0000259" key="2">
    <source>
        <dbReference type="Pfam" id="PF01882"/>
    </source>
</evidence>
<dbReference type="PANTHER" id="PTHR33608:SF3">
    <property type="entry name" value="SLR2013 PROTEIN"/>
    <property type="match status" value="1"/>
</dbReference>
<dbReference type="SUPFAM" id="SSF53300">
    <property type="entry name" value="vWA-like"/>
    <property type="match status" value="1"/>
</dbReference>
<keyword evidence="1" id="KW-0812">Transmembrane</keyword>
<name>A0A9X2RHV1_9BACT</name>
<proteinExistence type="predicted"/>
<feature type="domain" description="DUF58" evidence="2">
    <location>
        <begin position="207"/>
        <end position="373"/>
    </location>
</feature>
<evidence type="ECO:0000313" key="3">
    <source>
        <dbReference type="EMBL" id="MCP9292214.1"/>
    </source>
</evidence>
<feature type="transmembrane region" description="Helical" evidence="1">
    <location>
        <begin position="12"/>
        <end position="33"/>
    </location>
</feature>
<keyword evidence="1" id="KW-1133">Transmembrane helix</keyword>
<comment type="caution">
    <text evidence="3">The sequence shown here is derived from an EMBL/GenBank/DDBJ whole genome shotgun (WGS) entry which is preliminary data.</text>
</comment>
<dbReference type="RefSeq" id="WP_255135089.1">
    <property type="nucleotide sequence ID" value="NZ_JANDBC010000002.1"/>
</dbReference>
<dbReference type="PANTHER" id="PTHR33608">
    <property type="entry name" value="BLL2464 PROTEIN"/>
    <property type="match status" value="1"/>
</dbReference>
<dbReference type="Pfam" id="PF01882">
    <property type="entry name" value="DUF58"/>
    <property type="match status" value="1"/>
</dbReference>
<keyword evidence="1" id="KW-0472">Membrane</keyword>
<feature type="transmembrane region" description="Helical" evidence="1">
    <location>
        <begin position="39"/>
        <end position="59"/>
    </location>
</feature>
<evidence type="ECO:0000313" key="4">
    <source>
        <dbReference type="Proteomes" id="UP001139125"/>
    </source>
</evidence>
<protein>
    <submittedName>
        <fullName evidence="3">DUF58 domain-containing protein</fullName>
    </submittedName>
</protein>
<keyword evidence="4" id="KW-1185">Reference proteome</keyword>
<dbReference type="InterPro" id="IPR002881">
    <property type="entry name" value="DUF58"/>
</dbReference>
<sequence length="446" mass="51248">MNPLTILKQLHLSNLFFQALAGVALTFLVGYFVPPVGAFAEVIFFGFVVIFGIDLLLLFSKVEPAAGNRIVPQRLSNGDENTIRLQLSNQLNFTAQAEIIDEIPHQFQIRDFSISTSLPSGIEKEFTYELRPTERGEYDFGDINLFINSRIGFVRRKVSIAASQTVPVYPSFIQMRKFEMYAISNRLTDIGIKKIRRVGHTMEFDQIKEYVRGDDVRSINWKATARANDLMVNQYQDERSQNVINVIDMGRVMKMPFDGLHLLDYAINTSLVISNIALIKDDKAGLVTFSNDDSIVVKPEKKRTHIQRIQEALYNLNTNFMESDYERLVVSLRKHVNQRSLVLLYTNFETFSSMERQLPYLQRIAKDHLLVTIFFENTEMTKLLHEESKTIGQIYTKTIAEKFSFEKKQIVKALNQRGIQTILTPPKELSVNAINKYLELKARGLI</sequence>
<dbReference type="EMBL" id="JANDBC010000002">
    <property type="protein sequence ID" value="MCP9292214.1"/>
    <property type="molecule type" value="Genomic_DNA"/>
</dbReference>
<dbReference type="AlphaFoldDB" id="A0A9X2RHV1"/>
<accession>A0A9X2RHV1</accession>
<dbReference type="Proteomes" id="UP001139125">
    <property type="component" value="Unassembled WGS sequence"/>
</dbReference>